<dbReference type="Pfam" id="PF00172">
    <property type="entry name" value="Zn_clus"/>
    <property type="match status" value="1"/>
</dbReference>
<feature type="domain" description="Zn(2)-C6 fungal-type" evidence="2">
    <location>
        <begin position="13"/>
        <end position="43"/>
    </location>
</feature>
<dbReference type="InParanoid" id="G2XVI0"/>
<dbReference type="Proteomes" id="UP000008177">
    <property type="component" value="Unplaced contigs"/>
</dbReference>
<dbReference type="HOGENOM" id="CLU_024934_5_2_1"/>
<dbReference type="eggNOG" id="ENOG502QRM1">
    <property type="taxonomic scope" value="Eukaryota"/>
</dbReference>
<proteinExistence type="predicted"/>
<dbReference type="InterPro" id="IPR053157">
    <property type="entry name" value="Sterol_Uptake_Regulator"/>
</dbReference>
<dbReference type="PANTHER" id="PTHR47784:SF5">
    <property type="entry name" value="STEROL UPTAKE CONTROL PROTEIN 2"/>
    <property type="match status" value="1"/>
</dbReference>
<dbReference type="GO" id="GO:0001228">
    <property type="term" value="F:DNA-binding transcription activator activity, RNA polymerase II-specific"/>
    <property type="evidence" value="ECO:0007669"/>
    <property type="project" value="TreeGrafter"/>
</dbReference>
<evidence type="ECO:0000259" key="2">
    <source>
        <dbReference type="PROSITE" id="PS50048"/>
    </source>
</evidence>
<evidence type="ECO:0000313" key="3">
    <source>
        <dbReference type="EMBL" id="CCD44500.1"/>
    </source>
</evidence>
<dbReference type="SUPFAM" id="SSF57701">
    <property type="entry name" value="Zn2/Cys6 DNA-binding domain"/>
    <property type="match status" value="1"/>
</dbReference>
<gene>
    <name evidence="3" type="ORF">BofuT4_P054010.1</name>
</gene>
<sequence>MPPRRPHTKSRYGCTQCKASHIKCDQRHPTCGSCRKKEKNCTYGVRRKDVSQTSTPFLLPPTTSTVSEQEREISVLSTTNSEVSNQRLPFPSQIPTPHLSGAENGASILWEDLELMRHFVTETYLTFSCIDSIQDLWRTTLPKMASDYPFMMHGLLNISALHLAFLNPAKRDLYLASAIRHHEIFLSLYRSQLHSITPDNCSAVFISSSLISICTLAFPICSNNSSPSMPSCFSSRQQKQQFESPIQLASSLFTLLEGSLTLVRNSWQWLEDSPISALVTNRFQSSEVESNAKIGLHSFDSAFFLLKTRIESMSSRSNPSSSTSPAQPSHSSRYISPYPLSYKELSAYNNAISTLRGAFIILSSSEADNGIVLIWPYLLDVEQDFGTLLKEMRPLALVILAHYGVALHISRDDWFIGELGRKLVLDVNKTLSLAGVEAELQELMTWPLEMVSTGEELDGSDVNG</sequence>
<dbReference type="InterPro" id="IPR036864">
    <property type="entry name" value="Zn2-C6_fun-type_DNA-bd_sf"/>
</dbReference>
<organism evidence="3 4">
    <name type="scientific">Botryotinia fuckeliana (strain T4)</name>
    <name type="common">Noble rot fungus</name>
    <name type="synonym">Botrytis cinerea</name>
    <dbReference type="NCBI Taxonomy" id="999810"/>
    <lineage>
        <taxon>Eukaryota</taxon>
        <taxon>Fungi</taxon>
        <taxon>Dikarya</taxon>
        <taxon>Ascomycota</taxon>
        <taxon>Pezizomycotina</taxon>
        <taxon>Leotiomycetes</taxon>
        <taxon>Helotiales</taxon>
        <taxon>Sclerotiniaceae</taxon>
        <taxon>Botrytis</taxon>
    </lineage>
</organism>
<dbReference type="SMART" id="SM00066">
    <property type="entry name" value="GAL4"/>
    <property type="match status" value="1"/>
</dbReference>
<dbReference type="GO" id="GO:0008270">
    <property type="term" value="F:zinc ion binding"/>
    <property type="evidence" value="ECO:0007669"/>
    <property type="project" value="InterPro"/>
</dbReference>
<dbReference type="Gene3D" id="4.10.240.10">
    <property type="entry name" value="Zn(2)-C6 fungal-type DNA-binding domain"/>
    <property type="match status" value="1"/>
</dbReference>
<dbReference type="PROSITE" id="PS00463">
    <property type="entry name" value="ZN2_CY6_FUNGAL_1"/>
    <property type="match status" value="1"/>
</dbReference>
<reference evidence="4" key="1">
    <citation type="journal article" date="2011" name="PLoS Genet.">
        <title>Genomic analysis of the necrotrophic fungal pathogens Sclerotinia sclerotiorum and Botrytis cinerea.</title>
        <authorList>
            <person name="Amselem J."/>
            <person name="Cuomo C.A."/>
            <person name="van Kan J.A."/>
            <person name="Viaud M."/>
            <person name="Benito E.P."/>
            <person name="Couloux A."/>
            <person name="Coutinho P.M."/>
            <person name="de Vries R.P."/>
            <person name="Dyer P.S."/>
            <person name="Fillinger S."/>
            <person name="Fournier E."/>
            <person name="Gout L."/>
            <person name="Hahn M."/>
            <person name="Kohn L."/>
            <person name="Lapalu N."/>
            <person name="Plummer K.M."/>
            <person name="Pradier J.M."/>
            <person name="Quevillon E."/>
            <person name="Sharon A."/>
            <person name="Simon A."/>
            <person name="ten Have A."/>
            <person name="Tudzynski B."/>
            <person name="Tudzynski P."/>
            <person name="Wincker P."/>
            <person name="Andrew M."/>
            <person name="Anthouard V."/>
            <person name="Beever R.E."/>
            <person name="Beffa R."/>
            <person name="Benoit I."/>
            <person name="Bouzid O."/>
            <person name="Brault B."/>
            <person name="Chen Z."/>
            <person name="Choquer M."/>
            <person name="Collemare J."/>
            <person name="Cotton P."/>
            <person name="Danchin E.G."/>
            <person name="Da Silva C."/>
            <person name="Gautier A."/>
            <person name="Giraud C."/>
            <person name="Giraud T."/>
            <person name="Gonzalez C."/>
            <person name="Grossetete S."/>
            <person name="Guldener U."/>
            <person name="Henrissat B."/>
            <person name="Howlett B.J."/>
            <person name="Kodira C."/>
            <person name="Kretschmer M."/>
            <person name="Lappartient A."/>
            <person name="Leroch M."/>
            <person name="Levis C."/>
            <person name="Mauceli E."/>
            <person name="Neuveglise C."/>
            <person name="Oeser B."/>
            <person name="Pearson M."/>
            <person name="Poulain J."/>
            <person name="Poussereau N."/>
            <person name="Quesneville H."/>
            <person name="Rascle C."/>
            <person name="Schumacher J."/>
            <person name="Segurens B."/>
            <person name="Sexton A."/>
            <person name="Silva E."/>
            <person name="Sirven C."/>
            <person name="Soanes D.M."/>
            <person name="Talbot N.J."/>
            <person name="Templeton M."/>
            <person name="Yandava C."/>
            <person name="Yarden O."/>
            <person name="Zeng Q."/>
            <person name="Rollins J.A."/>
            <person name="Lebrun M.H."/>
            <person name="Dickman M."/>
        </authorList>
    </citation>
    <scope>NUCLEOTIDE SEQUENCE [LARGE SCALE GENOMIC DNA]</scope>
    <source>
        <strain evidence="4">T4</strain>
    </source>
</reference>
<evidence type="ECO:0000313" key="4">
    <source>
        <dbReference type="Proteomes" id="UP000008177"/>
    </source>
</evidence>
<dbReference type="PROSITE" id="PS50048">
    <property type="entry name" value="ZN2_CY6_FUNGAL_2"/>
    <property type="match status" value="1"/>
</dbReference>
<protein>
    <submittedName>
        <fullName evidence="3">Similar to transcription factor Cys6</fullName>
    </submittedName>
</protein>
<name>G2XVI0_BOTF4</name>
<dbReference type="Pfam" id="PF11951">
    <property type="entry name" value="Fungal_trans_2"/>
    <property type="match status" value="1"/>
</dbReference>
<dbReference type="InterPro" id="IPR001138">
    <property type="entry name" value="Zn2Cys6_DnaBD"/>
</dbReference>
<keyword evidence="1" id="KW-0539">Nucleus</keyword>
<dbReference type="AlphaFoldDB" id="G2XVI0"/>
<dbReference type="InterPro" id="IPR021858">
    <property type="entry name" value="Fun_TF"/>
</dbReference>
<dbReference type="OrthoDB" id="5386330at2759"/>
<dbReference type="CDD" id="cd00067">
    <property type="entry name" value="GAL4"/>
    <property type="match status" value="1"/>
</dbReference>
<dbReference type="PANTHER" id="PTHR47784">
    <property type="entry name" value="STEROL UPTAKE CONTROL PROTEIN 2"/>
    <property type="match status" value="1"/>
</dbReference>
<dbReference type="EMBL" id="FQ790271">
    <property type="protein sequence ID" value="CCD44500.1"/>
    <property type="molecule type" value="Genomic_DNA"/>
</dbReference>
<accession>G2XVI0</accession>
<evidence type="ECO:0000256" key="1">
    <source>
        <dbReference type="ARBA" id="ARBA00023242"/>
    </source>
</evidence>
<dbReference type="STRING" id="999810.G2XVI0"/>